<comment type="caution">
    <text evidence="7">The sequence shown here is derived from an EMBL/GenBank/DDBJ whole genome shotgun (WGS) entry which is preliminary data.</text>
</comment>
<dbReference type="CDD" id="cd07095">
    <property type="entry name" value="ALDH_SGSD_AstD"/>
    <property type="match status" value="1"/>
</dbReference>
<dbReference type="InterPro" id="IPR016160">
    <property type="entry name" value="Ald_DH_CS_CYS"/>
</dbReference>
<evidence type="ECO:0000256" key="3">
    <source>
        <dbReference type="ARBA" id="ARBA00023027"/>
    </source>
</evidence>
<dbReference type="AlphaFoldDB" id="A0A369WBS5"/>
<protein>
    <recommendedName>
        <fullName evidence="4">N-succinylglutamate 5-semialdehyde dehydrogenase</fullName>
        <ecNumber evidence="4">1.2.1.71</ecNumber>
    </recommendedName>
    <alternativeName>
        <fullName evidence="4">Succinylglutamic semialdehyde dehydrogenase</fullName>
        <shortName evidence="4">SGSD</shortName>
    </alternativeName>
</protein>
<dbReference type="UniPathway" id="UPA00185">
    <property type="reaction ID" value="UER00282"/>
</dbReference>
<dbReference type="Gene3D" id="3.40.309.10">
    <property type="entry name" value="Aldehyde Dehydrogenase, Chain A, domain 2"/>
    <property type="match status" value="1"/>
</dbReference>
<gene>
    <name evidence="4 7" type="primary">astD</name>
    <name evidence="7" type="ORF">DV711_14170</name>
</gene>
<reference evidence="7 8" key="1">
    <citation type="submission" date="2018-07" db="EMBL/GenBank/DDBJ databases">
        <title>Motiliproteus coralliicola sp. nov., a bacterium isolated from Coral.</title>
        <authorList>
            <person name="Wang G."/>
        </authorList>
    </citation>
    <scope>NUCLEOTIDE SEQUENCE [LARGE SCALE GENOMIC DNA]</scope>
    <source>
        <strain evidence="7 8">C34</strain>
    </source>
</reference>
<comment type="pathway">
    <text evidence="4">Amino-acid degradation; L-arginine degradation via AST pathway; L-glutamate and succinate from L-arginine: step 4/5.</text>
</comment>
<comment type="function">
    <text evidence="4">Catalyzes the NAD-dependent reduction of succinylglutamate semialdehyde into succinylglutamate.</text>
</comment>
<dbReference type="EC" id="1.2.1.71" evidence="4"/>
<dbReference type="InterPro" id="IPR015590">
    <property type="entry name" value="Aldehyde_DH_dom"/>
</dbReference>
<dbReference type="Pfam" id="PF00171">
    <property type="entry name" value="Aldedh"/>
    <property type="match status" value="1"/>
</dbReference>
<dbReference type="HAMAP" id="MF_01174">
    <property type="entry name" value="Aldedh_AstD"/>
    <property type="match status" value="1"/>
</dbReference>
<feature type="active site" evidence="4">
    <location>
        <position position="281"/>
    </location>
</feature>
<dbReference type="InterPro" id="IPR016163">
    <property type="entry name" value="Ald_DH_C"/>
</dbReference>
<comment type="similarity">
    <text evidence="4">Belongs to the aldehyde dehydrogenase family. AstD subfamily.</text>
</comment>
<dbReference type="PROSITE" id="PS00687">
    <property type="entry name" value="ALDEHYDE_DEHYDR_GLU"/>
    <property type="match status" value="1"/>
</dbReference>
<evidence type="ECO:0000313" key="7">
    <source>
        <dbReference type="EMBL" id="RDE18763.1"/>
    </source>
</evidence>
<evidence type="ECO:0000256" key="4">
    <source>
        <dbReference type="HAMAP-Rule" id="MF_01174"/>
    </source>
</evidence>
<name>A0A369WBS5_9GAMM</name>
<dbReference type="Gene3D" id="3.40.605.10">
    <property type="entry name" value="Aldehyde Dehydrogenase, Chain A, domain 1"/>
    <property type="match status" value="1"/>
</dbReference>
<dbReference type="EMBL" id="QQOH01000004">
    <property type="protein sequence ID" value="RDE18763.1"/>
    <property type="molecule type" value="Genomic_DNA"/>
</dbReference>
<dbReference type="RefSeq" id="WP_114696378.1">
    <property type="nucleotide sequence ID" value="NZ_QQOH01000004.1"/>
</dbReference>
<dbReference type="InterPro" id="IPR017649">
    <property type="entry name" value="SuccinylGlu_semiald_DH_AstD"/>
</dbReference>
<dbReference type="Proteomes" id="UP000253769">
    <property type="component" value="Unassembled WGS sequence"/>
</dbReference>
<dbReference type="InterPro" id="IPR016161">
    <property type="entry name" value="Ald_DH/histidinol_DH"/>
</dbReference>
<evidence type="ECO:0000256" key="2">
    <source>
        <dbReference type="ARBA" id="ARBA00023002"/>
    </source>
</evidence>
<feature type="domain" description="Aldehyde dehydrogenase" evidence="6">
    <location>
        <begin position="12"/>
        <end position="459"/>
    </location>
</feature>
<dbReference type="InterPro" id="IPR029510">
    <property type="entry name" value="Ald_DH_CS_GLU"/>
</dbReference>
<proteinExistence type="inferred from homology"/>
<evidence type="ECO:0000256" key="1">
    <source>
        <dbReference type="ARBA" id="ARBA00022503"/>
    </source>
</evidence>
<dbReference type="PANTHER" id="PTHR11699">
    <property type="entry name" value="ALDEHYDE DEHYDROGENASE-RELATED"/>
    <property type="match status" value="1"/>
</dbReference>
<evidence type="ECO:0000259" key="6">
    <source>
        <dbReference type="Pfam" id="PF00171"/>
    </source>
</evidence>
<evidence type="ECO:0000256" key="5">
    <source>
        <dbReference type="PROSITE-ProRule" id="PRU10007"/>
    </source>
</evidence>
<comment type="catalytic activity">
    <reaction evidence="4">
        <text>N-succinyl-L-glutamate 5-semialdehyde + NAD(+) + H2O = N-succinyl-L-glutamate + NADH + 2 H(+)</text>
        <dbReference type="Rhea" id="RHEA:10812"/>
        <dbReference type="ChEBI" id="CHEBI:15377"/>
        <dbReference type="ChEBI" id="CHEBI:15378"/>
        <dbReference type="ChEBI" id="CHEBI:57540"/>
        <dbReference type="ChEBI" id="CHEBI:57945"/>
        <dbReference type="ChEBI" id="CHEBI:58520"/>
        <dbReference type="ChEBI" id="CHEBI:58763"/>
        <dbReference type="EC" id="1.2.1.71"/>
    </reaction>
</comment>
<keyword evidence="3 4" id="KW-0520">NAD</keyword>
<accession>A0A369WBS5</accession>
<keyword evidence="2 4" id="KW-0560">Oxidoreductase</keyword>
<dbReference type="NCBIfam" id="NF006992">
    <property type="entry name" value="PRK09457.1"/>
    <property type="match status" value="1"/>
</dbReference>
<keyword evidence="1 4" id="KW-0056">Arginine metabolism</keyword>
<dbReference type="GO" id="GO:0043824">
    <property type="term" value="F:succinylglutamate-semialdehyde dehydrogenase activity"/>
    <property type="evidence" value="ECO:0007669"/>
    <property type="project" value="UniProtKB-EC"/>
</dbReference>
<dbReference type="PROSITE" id="PS00070">
    <property type="entry name" value="ALDEHYDE_DEHYDR_CYS"/>
    <property type="match status" value="1"/>
</dbReference>
<organism evidence="7 8">
    <name type="scientific">Motiliproteus coralliicola</name>
    <dbReference type="NCBI Taxonomy" id="2283196"/>
    <lineage>
        <taxon>Bacteria</taxon>
        <taxon>Pseudomonadati</taxon>
        <taxon>Pseudomonadota</taxon>
        <taxon>Gammaproteobacteria</taxon>
        <taxon>Oceanospirillales</taxon>
        <taxon>Oceanospirillaceae</taxon>
        <taxon>Motiliproteus</taxon>
    </lineage>
</organism>
<dbReference type="InterPro" id="IPR016162">
    <property type="entry name" value="Ald_DH_N"/>
</dbReference>
<dbReference type="NCBIfam" id="TIGR03240">
    <property type="entry name" value="arg_catab_astD"/>
    <property type="match status" value="1"/>
</dbReference>
<feature type="active site" evidence="4 5">
    <location>
        <position position="247"/>
    </location>
</feature>
<dbReference type="SUPFAM" id="SSF53720">
    <property type="entry name" value="ALDH-like"/>
    <property type="match status" value="1"/>
</dbReference>
<keyword evidence="8" id="KW-1185">Reference proteome</keyword>
<dbReference type="OrthoDB" id="9812625at2"/>
<evidence type="ECO:0000313" key="8">
    <source>
        <dbReference type="Proteomes" id="UP000253769"/>
    </source>
</evidence>
<dbReference type="GO" id="GO:0019544">
    <property type="term" value="P:L-arginine catabolic process to L-glutamate"/>
    <property type="evidence" value="ECO:0007669"/>
    <property type="project" value="UniProtKB-UniRule"/>
</dbReference>
<dbReference type="GO" id="GO:0019545">
    <property type="term" value="P:L-arginine catabolic process to succinate"/>
    <property type="evidence" value="ECO:0007669"/>
    <property type="project" value="UniProtKB-UniRule"/>
</dbReference>
<dbReference type="FunFam" id="3.40.605.10:FF:000010">
    <property type="entry name" value="N-succinylglutamate 5-semialdehyde dehydrogenase"/>
    <property type="match status" value="1"/>
</dbReference>
<sequence length="490" mass="53506">MNESSLFIEGDWIKGDGGLVTSLNPVDNRILWQADGASTSQVDAAVWAARRALPQWRRLSLSQRLEPILRFRELLQQHAEVLAEYIGEETGKPLWESRTEVVAMIGKIGMSIDAYHERCRSYERPSSHWNETLRHRPHGVLAVFGPFNFPAHLPNGHIVPALIAGNTLVFKPSEYCPRIAEQLVGLWHQAGLPDGVLNLIQGAGSEVGQVLAQHPQLDGLLFTGSAATGQALAQQFADQPGKLLALELGGNNPLIIDQVFEVHAAIHDSMVSAFLTAGQRCTCARRLLVPDGAWGDDFINRLGRTLLQLQVGAYDAEPQPFMGAVISNAQALRLLSRQQQLQQQGAASLVTIQHLASDSGLLSPGLIDVTPVPEPGDQEDFGPLLKVIRYEDFDQALMIANDTRFGLSAGLISDSRERYQQFYDQIRAGIVNWNRPITGAAGAMPFGGVKQSGNLRPSAWYAADYCAYPVASMEAEQPQLPVSMMPGLSL</sequence>
<feature type="binding site" evidence="4">
    <location>
        <begin position="224"/>
        <end position="229"/>
    </location>
    <ligand>
        <name>NAD(+)</name>
        <dbReference type="ChEBI" id="CHEBI:57540"/>
    </ligand>
</feature>